<name>A0A8S0ZVC3_ARCPL</name>
<organism evidence="1 2">
    <name type="scientific">Arctia plantaginis</name>
    <name type="common">Wood tiger moth</name>
    <name type="synonym">Phalaena plantaginis</name>
    <dbReference type="NCBI Taxonomy" id="874455"/>
    <lineage>
        <taxon>Eukaryota</taxon>
        <taxon>Metazoa</taxon>
        <taxon>Ecdysozoa</taxon>
        <taxon>Arthropoda</taxon>
        <taxon>Hexapoda</taxon>
        <taxon>Insecta</taxon>
        <taxon>Pterygota</taxon>
        <taxon>Neoptera</taxon>
        <taxon>Endopterygota</taxon>
        <taxon>Lepidoptera</taxon>
        <taxon>Glossata</taxon>
        <taxon>Ditrysia</taxon>
        <taxon>Noctuoidea</taxon>
        <taxon>Erebidae</taxon>
        <taxon>Arctiinae</taxon>
        <taxon>Arctia</taxon>
    </lineage>
</organism>
<gene>
    <name evidence="1" type="ORF">APLA_LOCUS7995</name>
</gene>
<proteinExistence type="predicted"/>
<evidence type="ECO:0000313" key="2">
    <source>
        <dbReference type="Proteomes" id="UP000494256"/>
    </source>
</evidence>
<dbReference type="AlphaFoldDB" id="A0A8S0ZVC3"/>
<evidence type="ECO:0000313" key="1">
    <source>
        <dbReference type="EMBL" id="CAB3238008.1"/>
    </source>
</evidence>
<dbReference type="EMBL" id="CADEBD010000305">
    <property type="protein sequence ID" value="CAB3238008.1"/>
    <property type="molecule type" value="Genomic_DNA"/>
</dbReference>
<accession>A0A8S0ZVC3</accession>
<sequence>MNLSARSQMLLSSSSSRCHITNDESSSLVLLEIGDNWRAMRWSAVRRSSSAGRGPCNVAVSGMHLVNLRVDRLSAQAVAIDDRYSTAMSVHPTAH</sequence>
<dbReference type="Proteomes" id="UP000494256">
    <property type="component" value="Unassembled WGS sequence"/>
</dbReference>
<protein>
    <submittedName>
        <fullName evidence="1">Uncharacterized protein</fullName>
    </submittedName>
</protein>
<reference evidence="1 2" key="1">
    <citation type="submission" date="2020-04" db="EMBL/GenBank/DDBJ databases">
        <authorList>
            <person name="Wallbank WR R."/>
            <person name="Pardo Diaz C."/>
            <person name="Kozak K."/>
            <person name="Martin S."/>
            <person name="Jiggins C."/>
            <person name="Moest M."/>
            <person name="Warren A I."/>
            <person name="Byers J.R.P. K."/>
            <person name="Montejo-Kovacevich G."/>
            <person name="Yen C E."/>
        </authorList>
    </citation>
    <scope>NUCLEOTIDE SEQUENCE [LARGE SCALE GENOMIC DNA]</scope>
</reference>
<dbReference type="OrthoDB" id="6132759at2759"/>
<comment type="caution">
    <text evidence="1">The sequence shown here is derived from an EMBL/GenBank/DDBJ whole genome shotgun (WGS) entry which is preliminary data.</text>
</comment>